<dbReference type="EMBL" id="CM042048">
    <property type="protein sequence ID" value="KAI3757994.1"/>
    <property type="molecule type" value="Genomic_DNA"/>
</dbReference>
<reference evidence="2" key="1">
    <citation type="journal article" date="2022" name="Mol. Ecol. Resour.">
        <title>The genomes of chicory, endive, great burdock and yacon provide insights into Asteraceae palaeo-polyploidization history and plant inulin production.</title>
        <authorList>
            <person name="Fan W."/>
            <person name="Wang S."/>
            <person name="Wang H."/>
            <person name="Wang A."/>
            <person name="Jiang F."/>
            <person name="Liu H."/>
            <person name="Zhao H."/>
            <person name="Xu D."/>
            <person name="Zhang Y."/>
        </authorList>
    </citation>
    <scope>NUCLEOTIDE SEQUENCE [LARGE SCALE GENOMIC DNA]</scope>
    <source>
        <strain evidence="2">cv. Niubang</strain>
    </source>
</reference>
<reference evidence="1 2" key="2">
    <citation type="journal article" date="2022" name="Mol. Ecol. Resour.">
        <title>The genomes of chicory, endive, great burdock and yacon provide insights into Asteraceae paleo-polyploidization history and plant inulin production.</title>
        <authorList>
            <person name="Fan W."/>
            <person name="Wang S."/>
            <person name="Wang H."/>
            <person name="Wang A."/>
            <person name="Jiang F."/>
            <person name="Liu H."/>
            <person name="Zhao H."/>
            <person name="Xu D."/>
            <person name="Zhang Y."/>
        </authorList>
    </citation>
    <scope>NUCLEOTIDE SEQUENCE [LARGE SCALE GENOMIC DNA]</scope>
    <source>
        <strain evidence="2">cv. Niubang</strain>
    </source>
</reference>
<evidence type="ECO:0000313" key="2">
    <source>
        <dbReference type="Proteomes" id="UP001055879"/>
    </source>
</evidence>
<organism evidence="1 2">
    <name type="scientific">Arctium lappa</name>
    <name type="common">Greater burdock</name>
    <name type="synonym">Lappa major</name>
    <dbReference type="NCBI Taxonomy" id="4217"/>
    <lineage>
        <taxon>Eukaryota</taxon>
        <taxon>Viridiplantae</taxon>
        <taxon>Streptophyta</taxon>
        <taxon>Embryophyta</taxon>
        <taxon>Tracheophyta</taxon>
        <taxon>Spermatophyta</taxon>
        <taxon>Magnoliopsida</taxon>
        <taxon>eudicotyledons</taxon>
        <taxon>Gunneridae</taxon>
        <taxon>Pentapetalae</taxon>
        <taxon>asterids</taxon>
        <taxon>campanulids</taxon>
        <taxon>Asterales</taxon>
        <taxon>Asteraceae</taxon>
        <taxon>Carduoideae</taxon>
        <taxon>Cardueae</taxon>
        <taxon>Arctiinae</taxon>
        <taxon>Arctium</taxon>
    </lineage>
</organism>
<accession>A0ACB9EGE6</accession>
<comment type="caution">
    <text evidence="1">The sequence shown here is derived from an EMBL/GenBank/DDBJ whole genome shotgun (WGS) entry which is preliminary data.</text>
</comment>
<keyword evidence="2" id="KW-1185">Reference proteome</keyword>
<evidence type="ECO:0000313" key="1">
    <source>
        <dbReference type="EMBL" id="KAI3757994.1"/>
    </source>
</evidence>
<proteinExistence type="predicted"/>
<sequence>MVSPESSSSNLDPDLSPLMGSPSRLHRCNYTTRSPSRKIDCSTPYLNFFDTCFMSASATGDVETTQHGPTCDAATSQPTYGTSHESSISIHTVSFHFHFARYMN</sequence>
<gene>
    <name evidence="1" type="ORF">L6452_05540</name>
</gene>
<protein>
    <submittedName>
        <fullName evidence="1">Uncharacterized protein</fullName>
    </submittedName>
</protein>
<dbReference type="Proteomes" id="UP001055879">
    <property type="component" value="Linkage Group LG02"/>
</dbReference>
<name>A0ACB9EGE6_ARCLA</name>